<feature type="domain" description="Transposase IS66 central" evidence="1">
    <location>
        <begin position="37"/>
        <end position="309"/>
    </location>
</feature>
<dbReference type="InterPro" id="IPR004291">
    <property type="entry name" value="Transposase_IS66_central"/>
</dbReference>
<organism evidence="2 3">
    <name type="scientific">Deinococcus roseus</name>
    <dbReference type="NCBI Taxonomy" id="392414"/>
    <lineage>
        <taxon>Bacteria</taxon>
        <taxon>Thermotogati</taxon>
        <taxon>Deinococcota</taxon>
        <taxon>Deinococci</taxon>
        <taxon>Deinococcales</taxon>
        <taxon>Deinococcaceae</taxon>
        <taxon>Deinococcus</taxon>
    </lineage>
</organism>
<dbReference type="Pfam" id="PF03050">
    <property type="entry name" value="DDE_Tnp_IS66"/>
    <property type="match status" value="1"/>
</dbReference>
<dbReference type="PANTHER" id="PTHR33678:SF1">
    <property type="entry name" value="BLL1576 PROTEIN"/>
    <property type="match status" value="1"/>
</dbReference>
<keyword evidence="3" id="KW-1185">Reference proteome</keyword>
<dbReference type="InterPro" id="IPR052344">
    <property type="entry name" value="Transposase-related"/>
</dbReference>
<gene>
    <name evidence="2" type="ORF">GCM10008938_52690</name>
</gene>
<dbReference type="PANTHER" id="PTHR33678">
    <property type="entry name" value="BLL1576 PROTEIN"/>
    <property type="match status" value="1"/>
</dbReference>
<proteinExistence type="predicted"/>
<sequence>MPEVRLLVTEYQAEVKVCPHCQGQQQADFPEDVPGQVQYGPRFHALALNLTVGHFLPLKRTCDVLEDLCGRRISEGTLVLGQKVASHNLANFEEHLKEALLGEKVLHADETGSKVSGKLNWIHVVSSKMLTFFAHHPNRGMEAVQDMDVLPKFTDVLMHDAWQTYFGLPARHALCNAHLLRELRAIFEHQGQEWAGKLREALQDIYHQRKTGSLSTVQKTLFRAQFTDLVEQGLSLNPGNPGTPGQKGRVKQSIARNLALRLREHQSAVLRFLEDDPLPFDNNQAERDIRMVVVKRKISGGFRSTEGGRVFCRIRSYISTLRKQELNVFEGLTSIFRGDPVLPRFSW</sequence>
<evidence type="ECO:0000259" key="1">
    <source>
        <dbReference type="Pfam" id="PF03050"/>
    </source>
</evidence>
<evidence type="ECO:0000313" key="3">
    <source>
        <dbReference type="Proteomes" id="UP000632222"/>
    </source>
</evidence>
<evidence type="ECO:0000313" key="2">
    <source>
        <dbReference type="EMBL" id="GGJ60033.1"/>
    </source>
</evidence>
<dbReference type="EMBL" id="BMOD01000066">
    <property type="protein sequence ID" value="GGJ60033.1"/>
    <property type="molecule type" value="Genomic_DNA"/>
</dbReference>
<dbReference type="Proteomes" id="UP000632222">
    <property type="component" value="Unassembled WGS sequence"/>
</dbReference>
<protein>
    <submittedName>
        <fullName evidence="2">Transposase</fullName>
    </submittedName>
</protein>
<accession>A0ABQ2DL98</accession>
<reference evidence="3" key="1">
    <citation type="journal article" date="2019" name="Int. J. Syst. Evol. Microbiol.">
        <title>The Global Catalogue of Microorganisms (GCM) 10K type strain sequencing project: providing services to taxonomists for standard genome sequencing and annotation.</title>
        <authorList>
            <consortium name="The Broad Institute Genomics Platform"/>
            <consortium name="The Broad Institute Genome Sequencing Center for Infectious Disease"/>
            <person name="Wu L."/>
            <person name="Ma J."/>
        </authorList>
    </citation>
    <scope>NUCLEOTIDE SEQUENCE [LARGE SCALE GENOMIC DNA]</scope>
    <source>
        <strain evidence="3">JCM 14370</strain>
    </source>
</reference>
<name>A0ABQ2DL98_9DEIO</name>
<dbReference type="NCBIfam" id="NF033517">
    <property type="entry name" value="transpos_IS66"/>
    <property type="match status" value="1"/>
</dbReference>
<comment type="caution">
    <text evidence="2">The sequence shown here is derived from an EMBL/GenBank/DDBJ whole genome shotgun (WGS) entry which is preliminary data.</text>
</comment>